<evidence type="ECO:0000313" key="5">
    <source>
        <dbReference type="Proteomes" id="UP000310636"/>
    </source>
</evidence>
<gene>
    <name evidence="4" type="ORF">E6C55_26035</name>
</gene>
<evidence type="ECO:0000259" key="3">
    <source>
        <dbReference type="Pfam" id="PF09335"/>
    </source>
</evidence>
<protein>
    <submittedName>
        <fullName evidence="4">DedA family protein</fullName>
    </submittedName>
</protein>
<dbReference type="EMBL" id="SSOB01000043">
    <property type="protein sequence ID" value="THF74232.1"/>
    <property type="molecule type" value="Genomic_DNA"/>
</dbReference>
<proteinExistence type="inferred from homology"/>
<feature type="domain" description="VTT" evidence="3">
    <location>
        <begin position="62"/>
        <end position="187"/>
    </location>
</feature>
<dbReference type="PANTHER" id="PTHR42709:SF9">
    <property type="entry name" value="ALKALINE PHOSPHATASE LIKE PROTEIN"/>
    <property type="match status" value="1"/>
</dbReference>
<dbReference type="InterPro" id="IPR051311">
    <property type="entry name" value="DedA_domain"/>
</dbReference>
<comment type="similarity">
    <text evidence="1">Belongs to the DedA family.</text>
</comment>
<sequence length="230" mass="24794">MIRTPPSVMDGGFCPSGDYRIEPDCSSGGIHAMTDPLLHLVFEYSYAGLFLAMSLGILGVPFPDELLLTASGYMISQGKMPLLMTMLAAIGGSVAGMSISYLIGRKIGRRLFEGRLGRLFGAERLGRHGSLLESWGEPLLLVGFFIPGVRHATALLYGASRKPYGSFLFFTSVGALLWTSVFLLVGSLLGEHWRDISTLISKDGAVAAGALAAIVLVWLAVRRLLSLRRM</sequence>
<dbReference type="OrthoDB" id="9782291at2"/>
<feature type="transmembrane region" description="Helical" evidence="2">
    <location>
        <begin position="205"/>
        <end position="225"/>
    </location>
</feature>
<evidence type="ECO:0000256" key="2">
    <source>
        <dbReference type="SAM" id="Phobius"/>
    </source>
</evidence>
<organism evidence="4 5">
    <name type="scientific">Cohnella fermenti</name>
    <dbReference type="NCBI Taxonomy" id="2565925"/>
    <lineage>
        <taxon>Bacteria</taxon>
        <taxon>Bacillati</taxon>
        <taxon>Bacillota</taxon>
        <taxon>Bacilli</taxon>
        <taxon>Bacillales</taxon>
        <taxon>Paenibacillaceae</taxon>
        <taxon>Cohnella</taxon>
    </lineage>
</organism>
<keyword evidence="2" id="KW-1133">Transmembrane helix</keyword>
<dbReference type="InterPro" id="IPR032816">
    <property type="entry name" value="VTT_dom"/>
</dbReference>
<dbReference type="GO" id="GO:0005886">
    <property type="term" value="C:plasma membrane"/>
    <property type="evidence" value="ECO:0007669"/>
    <property type="project" value="TreeGrafter"/>
</dbReference>
<feature type="transmembrane region" description="Helical" evidence="2">
    <location>
        <begin position="166"/>
        <end position="185"/>
    </location>
</feature>
<dbReference type="AlphaFoldDB" id="A0A4S4BIL7"/>
<feature type="transmembrane region" description="Helical" evidence="2">
    <location>
        <begin position="82"/>
        <end position="103"/>
    </location>
</feature>
<feature type="transmembrane region" description="Helical" evidence="2">
    <location>
        <begin position="44"/>
        <end position="62"/>
    </location>
</feature>
<accession>A0A4S4BIL7</accession>
<comment type="caution">
    <text evidence="4">The sequence shown here is derived from an EMBL/GenBank/DDBJ whole genome shotgun (WGS) entry which is preliminary data.</text>
</comment>
<dbReference type="Proteomes" id="UP000310636">
    <property type="component" value="Unassembled WGS sequence"/>
</dbReference>
<keyword evidence="5" id="KW-1185">Reference proteome</keyword>
<reference evidence="4 5" key="1">
    <citation type="submission" date="2019-04" db="EMBL/GenBank/DDBJ databases">
        <title>Cohnella sp. nov. isolated from preserved vegetables.</title>
        <authorList>
            <person name="Lin S.-Y."/>
            <person name="Hung M.-H."/>
            <person name="Young C.-C."/>
        </authorList>
    </citation>
    <scope>NUCLEOTIDE SEQUENCE [LARGE SCALE GENOMIC DNA]</scope>
    <source>
        <strain evidence="4 5">CC-MHH1044</strain>
    </source>
</reference>
<dbReference type="Pfam" id="PF09335">
    <property type="entry name" value="VTT_dom"/>
    <property type="match status" value="1"/>
</dbReference>
<evidence type="ECO:0000256" key="1">
    <source>
        <dbReference type="ARBA" id="ARBA00010792"/>
    </source>
</evidence>
<name>A0A4S4BIL7_9BACL</name>
<evidence type="ECO:0000313" key="4">
    <source>
        <dbReference type="EMBL" id="THF74232.1"/>
    </source>
</evidence>
<keyword evidence="2" id="KW-0472">Membrane</keyword>
<dbReference type="PANTHER" id="PTHR42709">
    <property type="entry name" value="ALKALINE PHOSPHATASE LIKE PROTEIN"/>
    <property type="match status" value="1"/>
</dbReference>
<keyword evidence="2" id="KW-0812">Transmembrane</keyword>